<evidence type="ECO:0000259" key="3">
    <source>
        <dbReference type="Pfam" id="PF00817"/>
    </source>
</evidence>
<feature type="region of interest" description="Disordered" evidence="2">
    <location>
        <begin position="200"/>
        <end position="223"/>
    </location>
</feature>
<proteinExistence type="predicted"/>
<keyword evidence="5" id="KW-1185">Reference proteome</keyword>
<feature type="compositionally biased region" description="Low complexity" evidence="2">
    <location>
        <begin position="200"/>
        <end position="217"/>
    </location>
</feature>
<dbReference type="Proteomes" id="UP001157069">
    <property type="component" value="Unassembled WGS sequence"/>
</dbReference>
<name>A0ABQ6JWI0_9MICO</name>
<dbReference type="EMBL" id="BSVA01000001">
    <property type="protein sequence ID" value="GMA92668.1"/>
    <property type="molecule type" value="Genomic_DNA"/>
</dbReference>
<organism evidence="4 5">
    <name type="scientific">Homoserinibacter gongjuensis</name>
    <dbReference type="NCBI Taxonomy" id="1162968"/>
    <lineage>
        <taxon>Bacteria</taxon>
        <taxon>Bacillati</taxon>
        <taxon>Actinomycetota</taxon>
        <taxon>Actinomycetes</taxon>
        <taxon>Micrococcales</taxon>
        <taxon>Microbacteriaceae</taxon>
        <taxon>Homoserinibacter</taxon>
    </lineage>
</organism>
<sequence length="524" mass="56448">MPSPAPRLLVLHVPDWAVRAQAREHRVPDGAPVALIAAGRVVACTAAARAAGVRLDMRQREAQARCPGLRIEREDPAIAARSFEPVLAALEQALPGWHPLSPGTAAIRARGPARYYGGELAAARTVVGLAASHGASGARVGVAEGLFAAELAARAGEVSGDGARADVRIVPPGGTPAFLAPCPWHPSVMPSSRRCFRASASARSASSRGSPSQTSRRASARSGRVCTPWRVGAIRDRRPPHPPRDIDAIVDFEPAVERVDEVAFGVRAACDDFVRALLGERLVCTALRVELVGERGEVDERVWLHPRSFSAAEVVDRVRWQLQATEALRSPVVRVRVSPEAVDPVHVHESGLWGTGPDERVHSVLSRVQGMVGHRGVLTPQLAGGRRPADRQTLVPWGDRVDGAGSAANRTVRERTRPWPGALPDPPPATVYEMPRPLHVEDARGRPVTIDERGRVSAAPAVIVSQTGTRRDLTAWAGPWPLEERWWDPASARAVHRLQAVDASGCAWLLVRDAEGWWAEGRYD</sequence>
<reference evidence="5" key="1">
    <citation type="journal article" date="2019" name="Int. J. Syst. Evol. Microbiol.">
        <title>The Global Catalogue of Microorganisms (GCM) 10K type strain sequencing project: providing services to taxonomists for standard genome sequencing and annotation.</title>
        <authorList>
            <consortium name="The Broad Institute Genomics Platform"/>
            <consortium name="The Broad Institute Genome Sequencing Center for Infectious Disease"/>
            <person name="Wu L."/>
            <person name="Ma J."/>
        </authorList>
    </citation>
    <scope>NUCLEOTIDE SEQUENCE [LARGE SCALE GENOMIC DNA]</scope>
    <source>
        <strain evidence="5">NBRC 108755</strain>
    </source>
</reference>
<dbReference type="InterPro" id="IPR001126">
    <property type="entry name" value="UmuC"/>
</dbReference>
<dbReference type="PANTHER" id="PTHR35369:SF2">
    <property type="entry name" value="BLR3025 PROTEIN"/>
    <property type="match status" value="1"/>
</dbReference>
<feature type="domain" description="UmuC" evidence="3">
    <location>
        <begin position="25"/>
        <end position="153"/>
    </location>
</feature>
<evidence type="ECO:0000256" key="1">
    <source>
        <dbReference type="ARBA" id="ARBA00022763"/>
    </source>
</evidence>
<comment type="caution">
    <text evidence="4">The sequence shown here is derived from an EMBL/GenBank/DDBJ whole genome shotgun (WGS) entry which is preliminary data.</text>
</comment>
<evidence type="ECO:0000313" key="5">
    <source>
        <dbReference type="Proteomes" id="UP001157069"/>
    </source>
</evidence>
<accession>A0ABQ6JWI0</accession>
<dbReference type="InterPro" id="IPR043502">
    <property type="entry name" value="DNA/RNA_pol_sf"/>
</dbReference>
<dbReference type="PANTHER" id="PTHR35369">
    <property type="entry name" value="BLR3025 PROTEIN-RELATED"/>
    <property type="match status" value="1"/>
</dbReference>
<dbReference type="RefSeq" id="WP_348533885.1">
    <property type="nucleotide sequence ID" value="NZ_BSVA01000001.1"/>
</dbReference>
<gene>
    <name evidence="4" type="ORF">GCM10025869_31970</name>
</gene>
<protein>
    <recommendedName>
        <fullName evidence="3">UmuC domain-containing protein</fullName>
    </recommendedName>
</protein>
<dbReference type="Pfam" id="PF00817">
    <property type="entry name" value="IMS"/>
    <property type="match status" value="1"/>
</dbReference>
<dbReference type="Gene3D" id="3.40.1170.60">
    <property type="match status" value="1"/>
</dbReference>
<evidence type="ECO:0000313" key="4">
    <source>
        <dbReference type="EMBL" id="GMA92668.1"/>
    </source>
</evidence>
<evidence type="ECO:0000256" key="2">
    <source>
        <dbReference type="SAM" id="MobiDB-lite"/>
    </source>
</evidence>
<dbReference type="InterPro" id="IPR050356">
    <property type="entry name" value="SulA_CellDiv_inhibitor"/>
</dbReference>
<feature type="region of interest" description="Disordered" evidence="2">
    <location>
        <begin position="378"/>
        <end position="404"/>
    </location>
</feature>
<keyword evidence="1" id="KW-0227">DNA damage</keyword>
<dbReference type="SUPFAM" id="SSF56672">
    <property type="entry name" value="DNA/RNA polymerases"/>
    <property type="match status" value="1"/>
</dbReference>